<dbReference type="SMART" id="SM00342">
    <property type="entry name" value="HTH_ARAC"/>
    <property type="match status" value="1"/>
</dbReference>
<feature type="domain" description="HTH araC/xylS-type" evidence="4">
    <location>
        <begin position="168"/>
        <end position="266"/>
    </location>
</feature>
<evidence type="ECO:0000256" key="3">
    <source>
        <dbReference type="ARBA" id="ARBA00023163"/>
    </source>
</evidence>
<protein>
    <submittedName>
        <fullName evidence="5">AraC family transcriptional regulator</fullName>
    </submittedName>
</protein>
<keyword evidence="6" id="KW-1185">Reference proteome</keyword>
<dbReference type="InterPro" id="IPR050204">
    <property type="entry name" value="AraC_XylS_family_regulators"/>
</dbReference>
<evidence type="ECO:0000259" key="4">
    <source>
        <dbReference type="PROSITE" id="PS01124"/>
    </source>
</evidence>
<dbReference type="PANTHER" id="PTHR46796:SF6">
    <property type="entry name" value="ARAC SUBFAMILY"/>
    <property type="match status" value="1"/>
</dbReference>
<dbReference type="InterPro" id="IPR018062">
    <property type="entry name" value="HTH_AraC-typ_CS"/>
</dbReference>
<dbReference type="PROSITE" id="PS00041">
    <property type="entry name" value="HTH_ARAC_FAMILY_1"/>
    <property type="match status" value="1"/>
</dbReference>
<keyword evidence="3" id="KW-0804">Transcription</keyword>
<dbReference type="InterPro" id="IPR009057">
    <property type="entry name" value="Homeodomain-like_sf"/>
</dbReference>
<dbReference type="InterPro" id="IPR018060">
    <property type="entry name" value="HTH_AraC"/>
</dbReference>
<dbReference type="Gene3D" id="1.10.10.60">
    <property type="entry name" value="Homeodomain-like"/>
    <property type="match status" value="1"/>
</dbReference>
<accession>A0A6I7HP99</accession>
<dbReference type="GO" id="GO:0003700">
    <property type="term" value="F:DNA-binding transcription factor activity"/>
    <property type="evidence" value="ECO:0007669"/>
    <property type="project" value="InterPro"/>
</dbReference>
<keyword evidence="2" id="KW-0238">DNA-binding</keyword>
<dbReference type="SUPFAM" id="SSF46689">
    <property type="entry name" value="Homeodomain-like"/>
    <property type="match status" value="2"/>
</dbReference>
<reference evidence="5 6" key="1">
    <citation type="submission" date="2018-07" db="EMBL/GenBank/DDBJ databases">
        <title>Genomic Encyclopedia of Type Strains, Phase IV (KMG-IV): sequencing the most valuable type-strain genomes for metagenomic binning, comparative biology and taxonomic classification.</title>
        <authorList>
            <person name="Goeker M."/>
        </authorList>
    </citation>
    <scope>NUCLEOTIDE SEQUENCE [LARGE SCALE GENOMIC DNA]</scope>
    <source>
        <strain evidence="5 6">DSM 25528</strain>
    </source>
</reference>
<evidence type="ECO:0000313" key="5">
    <source>
        <dbReference type="EMBL" id="RCW24016.1"/>
    </source>
</evidence>
<dbReference type="PROSITE" id="PS01124">
    <property type="entry name" value="HTH_ARAC_FAMILY_2"/>
    <property type="match status" value="1"/>
</dbReference>
<dbReference type="EMBL" id="QPIX01000006">
    <property type="protein sequence ID" value="RCW24016.1"/>
    <property type="molecule type" value="Genomic_DNA"/>
</dbReference>
<dbReference type="GO" id="GO:0043565">
    <property type="term" value="F:sequence-specific DNA binding"/>
    <property type="evidence" value="ECO:0007669"/>
    <property type="project" value="InterPro"/>
</dbReference>
<organism evidence="5 6">
    <name type="scientific">Ciceribacter lividus</name>
    <dbReference type="NCBI Taxonomy" id="1197950"/>
    <lineage>
        <taxon>Bacteria</taxon>
        <taxon>Pseudomonadati</taxon>
        <taxon>Pseudomonadota</taxon>
        <taxon>Alphaproteobacteria</taxon>
        <taxon>Hyphomicrobiales</taxon>
        <taxon>Rhizobiaceae</taxon>
        <taxon>Ciceribacter</taxon>
    </lineage>
</organism>
<gene>
    <name evidence="5" type="ORF">DFR48_106138</name>
</gene>
<evidence type="ECO:0000256" key="2">
    <source>
        <dbReference type="ARBA" id="ARBA00023125"/>
    </source>
</evidence>
<dbReference type="PANTHER" id="PTHR46796">
    <property type="entry name" value="HTH-TYPE TRANSCRIPTIONAL ACTIVATOR RHAS-RELATED"/>
    <property type="match status" value="1"/>
</dbReference>
<comment type="caution">
    <text evidence="5">The sequence shown here is derived from an EMBL/GenBank/DDBJ whole genome shotgun (WGS) entry which is preliminary data.</text>
</comment>
<proteinExistence type="predicted"/>
<sequence length="276" mass="29966">MGGTVALKPEPTRRVTVGRWTAELLPRQAYEARYTAERALLGFAFDSQEGVHAYAGDRIRPFRATPNGLAYVPEGCDVYSRSPAGGEYLAVTGFDLDGAGGFPFSDRMDPPAIAAAHGTRRLLLAFPAADLLHFEALMGFLIERLHVQIRGRQAPADSARWMTAQRLRRVDEIIEARLDLTLTVQDLADELGLSAGFFSRAFRQATGRSPHAYILDRKIARARALIAAGAEDLSAVALAAGFSSHAHFTTVFRQKLGVSPSVLRANLVTPHPSLVS</sequence>
<dbReference type="Pfam" id="PF12833">
    <property type="entry name" value="HTH_18"/>
    <property type="match status" value="1"/>
</dbReference>
<name>A0A6I7HP99_9HYPH</name>
<dbReference type="Proteomes" id="UP000252582">
    <property type="component" value="Unassembled WGS sequence"/>
</dbReference>
<keyword evidence="1" id="KW-0805">Transcription regulation</keyword>
<dbReference type="AlphaFoldDB" id="A0A6I7HP99"/>
<evidence type="ECO:0000256" key="1">
    <source>
        <dbReference type="ARBA" id="ARBA00023015"/>
    </source>
</evidence>
<evidence type="ECO:0000313" key="6">
    <source>
        <dbReference type="Proteomes" id="UP000252582"/>
    </source>
</evidence>